<evidence type="ECO:0000256" key="2">
    <source>
        <dbReference type="ARBA" id="ARBA00006574"/>
    </source>
</evidence>
<evidence type="ECO:0000256" key="9">
    <source>
        <dbReference type="SAM" id="Phobius"/>
    </source>
</evidence>
<keyword evidence="10" id="KW-1185">Reference proteome</keyword>
<evidence type="ECO:0000256" key="3">
    <source>
        <dbReference type="ARBA" id="ARBA00022692"/>
    </source>
</evidence>
<evidence type="ECO:0000313" key="10">
    <source>
        <dbReference type="Proteomes" id="UP000504603"/>
    </source>
</evidence>
<dbReference type="PANTHER" id="PTHR31942:SF34">
    <property type="entry name" value="MLO-LIKE PROTEIN"/>
    <property type="match status" value="1"/>
</dbReference>
<feature type="transmembrane region" description="Helical" evidence="9">
    <location>
        <begin position="153"/>
        <end position="174"/>
    </location>
</feature>
<evidence type="ECO:0000256" key="6">
    <source>
        <dbReference type="ARBA" id="ARBA00023136"/>
    </source>
</evidence>
<dbReference type="OrthoDB" id="1388414at2759"/>
<feature type="region of interest" description="Disordered" evidence="8">
    <location>
        <begin position="239"/>
        <end position="324"/>
    </location>
</feature>
<evidence type="ECO:0000256" key="1">
    <source>
        <dbReference type="ARBA" id="ARBA00004141"/>
    </source>
</evidence>
<comment type="subcellular location">
    <subcellularLocation>
        <location evidence="1">Membrane</location>
        <topology evidence="1">Multi-pass membrane protein</topology>
    </subcellularLocation>
</comment>
<keyword evidence="7" id="KW-0568">Pathogenesis-related protein</keyword>
<dbReference type="Pfam" id="PF03094">
    <property type="entry name" value="Mlo"/>
    <property type="match status" value="1"/>
</dbReference>
<keyword evidence="5 9" id="KW-1133">Transmembrane helix</keyword>
<dbReference type="KEGG" id="mcha:111016215"/>
<reference evidence="11" key="1">
    <citation type="submission" date="2025-08" db="UniProtKB">
        <authorList>
            <consortium name="RefSeq"/>
        </authorList>
    </citation>
    <scope>IDENTIFICATION</scope>
    <source>
        <strain evidence="11">OHB3-1</strain>
    </source>
</reference>
<dbReference type="AlphaFoldDB" id="A0A6J1CZI4"/>
<evidence type="ECO:0000256" key="4">
    <source>
        <dbReference type="ARBA" id="ARBA00022821"/>
    </source>
</evidence>
<protein>
    <submittedName>
        <fullName evidence="11">MLO-like protein 6</fullName>
    </submittedName>
</protein>
<dbReference type="PANTHER" id="PTHR31942">
    <property type="entry name" value="MLO-LIKE PROTEIN 1"/>
    <property type="match status" value="1"/>
</dbReference>
<feature type="compositionally biased region" description="Basic and acidic residues" evidence="8">
    <location>
        <begin position="313"/>
        <end position="324"/>
    </location>
</feature>
<dbReference type="GO" id="GO:0016020">
    <property type="term" value="C:membrane"/>
    <property type="evidence" value="ECO:0007669"/>
    <property type="project" value="UniProtKB-SubCell"/>
</dbReference>
<feature type="transmembrane region" description="Helical" evidence="9">
    <location>
        <begin position="53"/>
        <end position="76"/>
    </location>
</feature>
<evidence type="ECO:0000313" key="11">
    <source>
        <dbReference type="RefSeq" id="XP_022147210.1"/>
    </source>
</evidence>
<gene>
    <name evidence="11" type="primary">LOC111016215</name>
</gene>
<dbReference type="GO" id="GO:0006952">
    <property type="term" value="P:defense response"/>
    <property type="evidence" value="ECO:0007669"/>
    <property type="project" value="UniProtKB-KW"/>
</dbReference>
<sequence>MAHLAPQSHTQFDFQKYINRSLEEDFKVVVGISPPIWFFAVLFLLSNTHGWRAYLWLPFIPLIILLLIGTKLQVIITKMALRIQERGEVVKGVPVVEPGDDLFWFNRPRLVLYLINFVLFQNAFQVAFFAWTWYEFGLKSCFHEHLEDVVIRISMGVIVQILCSYVTLPLYALVTQMGSTMKPTIFNERVAAALRNWYHSARKQIKHNHGSITPLSSRPATPTHHMSPVHLLRHYKSEVDSLHTSPRRSPYDADRWDKDNDSPSPSRHADGSSSSQPHVELGALDRDPVEPGSVHLDPIQQPRTRTQHAIDIGGHKDFSFDRVE</sequence>
<keyword evidence="6 9" id="KW-0472">Membrane</keyword>
<evidence type="ECO:0000256" key="5">
    <source>
        <dbReference type="ARBA" id="ARBA00022989"/>
    </source>
</evidence>
<accession>A0A6J1CZI4</accession>
<keyword evidence="4" id="KW-0611">Plant defense</keyword>
<feature type="transmembrane region" description="Helical" evidence="9">
    <location>
        <begin position="26"/>
        <end position="47"/>
    </location>
</feature>
<organism evidence="10 11">
    <name type="scientific">Momordica charantia</name>
    <name type="common">Bitter gourd</name>
    <name type="synonym">Balsam pear</name>
    <dbReference type="NCBI Taxonomy" id="3673"/>
    <lineage>
        <taxon>Eukaryota</taxon>
        <taxon>Viridiplantae</taxon>
        <taxon>Streptophyta</taxon>
        <taxon>Embryophyta</taxon>
        <taxon>Tracheophyta</taxon>
        <taxon>Spermatophyta</taxon>
        <taxon>Magnoliopsida</taxon>
        <taxon>eudicotyledons</taxon>
        <taxon>Gunneridae</taxon>
        <taxon>Pentapetalae</taxon>
        <taxon>rosids</taxon>
        <taxon>fabids</taxon>
        <taxon>Cucurbitales</taxon>
        <taxon>Cucurbitaceae</taxon>
        <taxon>Momordiceae</taxon>
        <taxon>Momordica</taxon>
    </lineage>
</organism>
<comment type="similarity">
    <text evidence="2">Belongs to the MLO family.</text>
</comment>
<feature type="compositionally biased region" description="Basic and acidic residues" evidence="8">
    <location>
        <begin position="249"/>
        <end position="261"/>
    </location>
</feature>
<dbReference type="InterPro" id="IPR004326">
    <property type="entry name" value="Mlo"/>
</dbReference>
<dbReference type="Proteomes" id="UP000504603">
    <property type="component" value="Unplaced"/>
</dbReference>
<proteinExistence type="inferred from homology"/>
<dbReference type="GeneID" id="111016215"/>
<feature type="transmembrane region" description="Helical" evidence="9">
    <location>
        <begin position="110"/>
        <end position="133"/>
    </location>
</feature>
<keyword evidence="3 9" id="KW-0812">Transmembrane</keyword>
<evidence type="ECO:0000256" key="8">
    <source>
        <dbReference type="SAM" id="MobiDB-lite"/>
    </source>
</evidence>
<name>A0A6J1CZI4_MOMCH</name>
<evidence type="ECO:0000256" key="7">
    <source>
        <dbReference type="ARBA" id="ARBA00023265"/>
    </source>
</evidence>
<dbReference type="RefSeq" id="XP_022147210.1">
    <property type="nucleotide sequence ID" value="XM_022291518.1"/>
</dbReference>